<dbReference type="AlphaFoldDB" id="A0A429X2Q0"/>
<evidence type="ECO:0000313" key="1">
    <source>
        <dbReference type="EMBL" id="RST57635.1"/>
    </source>
</evidence>
<sequence length="70" mass="8087">MNLRQEVENPMVLDSHWNDTVKVSGTDALGNEIHARDEVFEYDDKTFVIEELSYDAQKVLELLGAERKYA</sequence>
<evidence type="ECO:0000313" key="2">
    <source>
        <dbReference type="Proteomes" id="UP000287296"/>
    </source>
</evidence>
<dbReference type="Gene3D" id="3.30.40.30">
    <property type="entry name" value="YqaI domain"/>
    <property type="match status" value="1"/>
</dbReference>
<reference evidence="1 2" key="1">
    <citation type="submission" date="2018-12" db="EMBL/GenBank/DDBJ databases">
        <authorList>
            <person name="Sun L."/>
            <person name="Chen Z."/>
        </authorList>
    </citation>
    <scope>NUCLEOTIDE SEQUENCE [LARGE SCALE GENOMIC DNA]</scope>
    <source>
        <strain evidence="1 2">LMG 29736</strain>
    </source>
</reference>
<dbReference type="InterPro" id="IPR023118">
    <property type="entry name" value="YqaI_dom_sf"/>
</dbReference>
<dbReference type="OrthoDB" id="2454838at2"/>
<accession>A0A429X2Q0</accession>
<proteinExistence type="predicted"/>
<protein>
    <submittedName>
        <fullName evidence="1">Uncharacterized protein</fullName>
    </submittedName>
</protein>
<dbReference type="EMBL" id="QYTW02000030">
    <property type="protein sequence ID" value="RST57635.1"/>
    <property type="molecule type" value="Genomic_DNA"/>
</dbReference>
<dbReference type="Proteomes" id="UP000287296">
    <property type="component" value="Unassembled WGS sequence"/>
</dbReference>
<comment type="caution">
    <text evidence="1">The sequence shown here is derived from an EMBL/GenBank/DDBJ whole genome shotgun (WGS) entry which is preliminary data.</text>
</comment>
<dbReference type="SUPFAM" id="SSF160713">
    <property type="entry name" value="YqaI-like"/>
    <property type="match status" value="1"/>
</dbReference>
<name>A0A429X2Q0_SIMTE</name>
<dbReference type="RefSeq" id="WP_120118285.1">
    <property type="nucleotide sequence ID" value="NZ_QYTW02000030.1"/>
</dbReference>
<organism evidence="1 2">
    <name type="scientific">Siminovitchia terrae</name>
    <name type="common">Bacillus terrae</name>
    <dbReference type="NCBI Taxonomy" id="1914933"/>
    <lineage>
        <taxon>Bacteria</taxon>
        <taxon>Bacillati</taxon>
        <taxon>Bacillota</taxon>
        <taxon>Bacilli</taxon>
        <taxon>Bacillales</taxon>
        <taxon>Bacillaceae</taxon>
        <taxon>Siminovitchia</taxon>
    </lineage>
</organism>
<gene>
    <name evidence="1" type="ORF">D5F11_021480</name>
</gene>